<evidence type="ECO:0000313" key="2">
    <source>
        <dbReference type="EMBL" id="RSU57208.1"/>
    </source>
</evidence>
<organism evidence="2 3">
    <name type="scientific">Sphingobium yanoikuyae</name>
    <name type="common">Sphingomonas yanoikuyae</name>
    <dbReference type="NCBI Taxonomy" id="13690"/>
    <lineage>
        <taxon>Bacteria</taxon>
        <taxon>Pseudomonadati</taxon>
        <taxon>Pseudomonadota</taxon>
        <taxon>Alphaproteobacteria</taxon>
        <taxon>Sphingomonadales</taxon>
        <taxon>Sphingomonadaceae</taxon>
        <taxon>Sphingobium</taxon>
    </lineage>
</organism>
<accession>A0A430BWR1</accession>
<proteinExistence type="predicted"/>
<comment type="caution">
    <text evidence="2">The sequence shown here is derived from an EMBL/GenBank/DDBJ whole genome shotgun (WGS) entry which is preliminary data.</text>
</comment>
<dbReference type="EMBL" id="QRAL01000009">
    <property type="protein sequence ID" value="RSU57208.1"/>
    <property type="molecule type" value="Genomic_DNA"/>
</dbReference>
<keyword evidence="1" id="KW-0812">Transmembrane</keyword>
<protein>
    <submittedName>
        <fullName evidence="2">Uncharacterized protein</fullName>
    </submittedName>
</protein>
<gene>
    <name evidence="2" type="ORF">DAH51_10370</name>
</gene>
<sequence length="124" mass="13644">MPSVFEWFIIVAIIGGIAFVGVFQARRSGQNNPVSTGRLEREMRQLAAKVNEVGGDVADLKGGVKALGAKVDQVERDSVRLDDIAQLKELIEAKHDARFAMMSGMMTDLDIIKRWLMEKGLGGR</sequence>
<name>A0A430BWR1_SPHYA</name>
<keyword evidence="1" id="KW-1133">Transmembrane helix</keyword>
<dbReference type="AlphaFoldDB" id="A0A430BWR1"/>
<dbReference type="Proteomes" id="UP000287401">
    <property type="component" value="Unassembled WGS sequence"/>
</dbReference>
<keyword evidence="1" id="KW-0472">Membrane</keyword>
<evidence type="ECO:0000256" key="1">
    <source>
        <dbReference type="SAM" id="Phobius"/>
    </source>
</evidence>
<dbReference type="RefSeq" id="WP_125998212.1">
    <property type="nucleotide sequence ID" value="NZ_QRAL01000009.1"/>
</dbReference>
<evidence type="ECO:0000313" key="3">
    <source>
        <dbReference type="Proteomes" id="UP000287401"/>
    </source>
</evidence>
<reference evidence="2 3" key="1">
    <citation type="submission" date="2018-07" db="EMBL/GenBank/DDBJ databases">
        <title>Genomic and Epidemiologic Investigation of an Indolent Hospital Outbreak.</title>
        <authorList>
            <person name="Johnson R.C."/>
            <person name="Deming C."/>
            <person name="Conlan S."/>
            <person name="Zellmer C.J."/>
            <person name="Michelin A.V."/>
            <person name="Lee-Lin S."/>
            <person name="Thomas P.J."/>
            <person name="Park M."/>
            <person name="Weingarten R.A."/>
            <person name="Less J."/>
            <person name="Dekker J.P."/>
            <person name="Frank K.M."/>
            <person name="Musser K.A."/>
            <person name="Mcquiston J.R."/>
            <person name="Henderson D.K."/>
            <person name="Lau A.F."/>
            <person name="Palmore T.N."/>
            <person name="Segre J.A."/>
        </authorList>
    </citation>
    <scope>NUCLEOTIDE SEQUENCE [LARGE SCALE GENOMIC DNA]</scope>
    <source>
        <strain evidence="2 3">SK-NIH.Env6_1116</strain>
    </source>
</reference>
<feature type="transmembrane region" description="Helical" evidence="1">
    <location>
        <begin position="6"/>
        <end position="23"/>
    </location>
</feature>